<dbReference type="NCBIfam" id="TIGR00009">
    <property type="entry name" value="L28"/>
    <property type="match status" value="1"/>
</dbReference>
<dbReference type="Gene3D" id="2.30.170.40">
    <property type="entry name" value="Ribosomal protein L28/L24"/>
    <property type="match status" value="1"/>
</dbReference>
<dbReference type="InterPro" id="IPR050096">
    <property type="entry name" value="Bacterial_rp_bL28"/>
</dbReference>
<organism evidence="6 7">
    <name type="scientific">Luoshenia tenuis</name>
    <dbReference type="NCBI Taxonomy" id="2763654"/>
    <lineage>
        <taxon>Bacteria</taxon>
        <taxon>Bacillati</taxon>
        <taxon>Bacillota</taxon>
        <taxon>Clostridia</taxon>
        <taxon>Christensenellales</taxon>
        <taxon>Christensenellaceae</taxon>
        <taxon>Luoshenia</taxon>
    </lineage>
</organism>
<keyword evidence="3 5" id="KW-0687">Ribonucleoprotein</keyword>
<sequence>MAKYCEICKKGVMSGNAVSHSHRASRRIWAPNIQKVRVMVDGTTKKMHVCTRCLRSGKVQRAI</sequence>
<evidence type="ECO:0000313" key="7">
    <source>
        <dbReference type="Proteomes" id="UP000654279"/>
    </source>
</evidence>
<keyword evidence="2 5" id="KW-0689">Ribosomal protein</keyword>
<dbReference type="Pfam" id="PF00830">
    <property type="entry name" value="Ribosomal_L28"/>
    <property type="match status" value="1"/>
</dbReference>
<gene>
    <name evidence="5" type="primary">rpmB</name>
    <name evidence="6" type="ORF">H8699_05095</name>
</gene>
<protein>
    <recommendedName>
        <fullName evidence="4 5">Large ribosomal subunit protein bL28</fullName>
    </recommendedName>
</protein>
<evidence type="ECO:0000313" key="6">
    <source>
        <dbReference type="EMBL" id="MBC8528804.1"/>
    </source>
</evidence>
<evidence type="ECO:0000256" key="4">
    <source>
        <dbReference type="ARBA" id="ARBA00035174"/>
    </source>
</evidence>
<evidence type="ECO:0000256" key="3">
    <source>
        <dbReference type="ARBA" id="ARBA00023274"/>
    </source>
</evidence>
<evidence type="ECO:0000256" key="2">
    <source>
        <dbReference type="ARBA" id="ARBA00022980"/>
    </source>
</evidence>
<keyword evidence="7" id="KW-1185">Reference proteome</keyword>
<evidence type="ECO:0000256" key="5">
    <source>
        <dbReference type="HAMAP-Rule" id="MF_00373"/>
    </source>
</evidence>
<dbReference type="EMBL" id="JACRSO010000002">
    <property type="protein sequence ID" value="MBC8528804.1"/>
    <property type="molecule type" value="Genomic_DNA"/>
</dbReference>
<proteinExistence type="inferred from homology"/>
<dbReference type="GO" id="GO:1990904">
    <property type="term" value="C:ribonucleoprotein complex"/>
    <property type="evidence" value="ECO:0007669"/>
    <property type="project" value="UniProtKB-KW"/>
</dbReference>
<comment type="similarity">
    <text evidence="1 5">Belongs to the bacterial ribosomal protein bL28 family.</text>
</comment>
<dbReference type="InterPro" id="IPR034704">
    <property type="entry name" value="Ribosomal_bL28/bL31-like_sf"/>
</dbReference>
<dbReference type="InterPro" id="IPR026569">
    <property type="entry name" value="Ribosomal_bL28"/>
</dbReference>
<dbReference type="AlphaFoldDB" id="A0A926CZJ1"/>
<accession>A0A926CZJ1</accession>
<evidence type="ECO:0000256" key="1">
    <source>
        <dbReference type="ARBA" id="ARBA00008760"/>
    </source>
</evidence>
<dbReference type="GO" id="GO:0006412">
    <property type="term" value="P:translation"/>
    <property type="evidence" value="ECO:0007669"/>
    <property type="project" value="UniProtKB-UniRule"/>
</dbReference>
<comment type="caution">
    <text evidence="6">The sequence shown here is derived from an EMBL/GenBank/DDBJ whole genome shotgun (WGS) entry which is preliminary data.</text>
</comment>
<dbReference type="HAMAP" id="MF_00373">
    <property type="entry name" value="Ribosomal_bL28"/>
    <property type="match status" value="1"/>
</dbReference>
<dbReference type="GO" id="GO:0003735">
    <property type="term" value="F:structural constituent of ribosome"/>
    <property type="evidence" value="ECO:0007669"/>
    <property type="project" value="InterPro"/>
</dbReference>
<dbReference type="SUPFAM" id="SSF143800">
    <property type="entry name" value="L28p-like"/>
    <property type="match status" value="1"/>
</dbReference>
<name>A0A926CZJ1_9FIRM</name>
<dbReference type="PANTHER" id="PTHR39080:SF1">
    <property type="entry name" value="LARGE RIBOSOMAL SUBUNIT PROTEIN BL28A"/>
    <property type="match status" value="1"/>
</dbReference>
<dbReference type="InterPro" id="IPR037147">
    <property type="entry name" value="Ribosomal_bL28_sf"/>
</dbReference>
<dbReference type="Proteomes" id="UP000654279">
    <property type="component" value="Unassembled WGS sequence"/>
</dbReference>
<dbReference type="RefSeq" id="WP_138295876.1">
    <property type="nucleotide sequence ID" value="NZ_JACRSO010000002.1"/>
</dbReference>
<reference evidence="6" key="1">
    <citation type="submission" date="2020-08" db="EMBL/GenBank/DDBJ databases">
        <title>Genome public.</title>
        <authorList>
            <person name="Liu C."/>
            <person name="Sun Q."/>
        </authorList>
    </citation>
    <scope>NUCLEOTIDE SEQUENCE</scope>
    <source>
        <strain evidence="6">NSJ-44</strain>
    </source>
</reference>
<dbReference type="InterPro" id="IPR001383">
    <property type="entry name" value="Ribosomal_bL28_bact-type"/>
</dbReference>
<dbReference type="GO" id="GO:0005840">
    <property type="term" value="C:ribosome"/>
    <property type="evidence" value="ECO:0007669"/>
    <property type="project" value="UniProtKB-KW"/>
</dbReference>
<dbReference type="PANTHER" id="PTHR39080">
    <property type="entry name" value="50S RIBOSOMAL PROTEIN L28"/>
    <property type="match status" value="1"/>
</dbReference>